<evidence type="ECO:0000313" key="3">
    <source>
        <dbReference type="Proteomes" id="UP000019109"/>
    </source>
</evidence>
<accession>W4V486</accession>
<organism evidence="2 3">
    <name type="scientific">Acetivibrio straminisolvens JCM 21531</name>
    <dbReference type="NCBI Taxonomy" id="1294263"/>
    <lineage>
        <taxon>Bacteria</taxon>
        <taxon>Bacillati</taxon>
        <taxon>Bacillota</taxon>
        <taxon>Clostridia</taxon>
        <taxon>Eubacteriales</taxon>
        <taxon>Oscillospiraceae</taxon>
        <taxon>Acetivibrio</taxon>
    </lineage>
</organism>
<dbReference type="STRING" id="1294263.JCM21531_1345"/>
<evidence type="ECO:0008006" key="4">
    <source>
        <dbReference type="Google" id="ProtNLM"/>
    </source>
</evidence>
<feature type="region of interest" description="Disordered" evidence="1">
    <location>
        <begin position="204"/>
        <end position="224"/>
    </location>
</feature>
<proteinExistence type="predicted"/>
<dbReference type="Proteomes" id="UP000019109">
    <property type="component" value="Unassembled WGS sequence"/>
</dbReference>
<dbReference type="EMBL" id="BAVR01000011">
    <property type="protein sequence ID" value="GAE87937.1"/>
    <property type="molecule type" value="Genomic_DNA"/>
</dbReference>
<comment type="caution">
    <text evidence="2">The sequence shown here is derived from an EMBL/GenBank/DDBJ whole genome shotgun (WGS) entry which is preliminary data.</text>
</comment>
<keyword evidence="3" id="KW-1185">Reference proteome</keyword>
<sequence>MGRFGHDGLYYHETGSHNKHYLYDYLCAQHLIRPNDLVIMDCLTENRRGPLLPMSSSIGLIQYSDTPADYILTNAIMASTDSVAIDTVATAFAGYQQESIKLLDVAAQNGLGTNNPSRILLTGFSDFRVHRQNLYDTYHSQGKYPFEDGWGDAKVLDRIDAPYEVRVSDSHPSKSKDGLYYIDYEVVPTTEDAKLLKFGHHTGHNMEMHGLRSTRRPNTSPPTQ</sequence>
<dbReference type="AlphaFoldDB" id="W4V486"/>
<evidence type="ECO:0000256" key="1">
    <source>
        <dbReference type="SAM" id="MobiDB-lite"/>
    </source>
</evidence>
<gene>
    <name evidence="2" type="ORF">JCM21531_1345</name>
</gene>
<evidence type="ECO:0000313" key="2">
    <source>
        <dbReference type="EMBL" id="GAE87937.1"/>
    </source>
</evidence>
<name>W4V486_9FIRM</name>
<reference evidence="2" key="1">
    <citation type="journal article" date="2014" name="Genome Announc.">
        <title>Draft Genome Sequence of Clostridium straminisolvens Strain JCM 21531T, Isolated from a Cellulose-Degrading Bacterial Community.</title>
        <authorList>
            <person name="Yuki M."/>
            <person name="Oshima K."/>
            <person name="Suda W."/>
            <person name="Sakamoto M."/>
            <person name="Kitamura K."/>
            <person name="Iida T."/>
            <person name="Hattori M."/>
            <person name="Ohkuma M."/>
        </authorList>
    </citation>
    <scope>NUCLEOTIDE SEQUENCE [LARGE SCALE GENOMIC DNA]</scope>
    <source>
        <strain evidence="2">JCM 21531</strain>
    </source>
</reference>
<protein>
    <recommendedName>
        <fullName evidence="4">DUF362 domain-containing protein</fullName>
    </recommendedName>
</protein>